<name>A0ABQ9FR94_TEGGR</name>
<accession>A0ABQ9FR94</accession>
<protein>
    <submittedName>
        <fullName evidence="2">Uncharacterized protein</fullName>
    </submittedName>
</protein>
<keyword evidence="1" id="KW-0812">Transmembrane</keyword>
<dbReference type="EMBL" id="JARBDR010000214">
    <property type="protein sequence ID" value="KAJ8318225.1"/>
    <property type="molecule type" value="Genomic_DNA"/>
</dbReference>
<feature type="non-terminal residue" evidence="2">
    <location>
        <position position="397"/>
    </location>
</feature>
<dbReference type="Proteomes" id="UP001217089">
    <property type="component" value="Unassembled WGS sequence"/>
</dbReference>
<organism evidence="2 3">
    <name type="scientific">Tegillarca granosa</name>
    <name type="common">Malaysian cockle</name>
    <name type="synonym">Anadara granosa</name>
    <dbReference type="NCBI Taxonomy" id="220873"/>
    <lineage>
        <taxon>Eukaryota</taxon>
        <taxon>Metazoa</taxon>
        <taxon>Spiralia</taxon>
        <taxon>Lophotrochozoa</taxon>
        <taxon>Mollusca</taxon>
        <taxon>Bivalvia</taxon>
        <taxon>Autobranchia</taxon>
        <taxon>Pteriomorphia</taxon>
        <taxon>Arcoida</taxon>
        <taxon>Arcoidea</taxon>
        <taxon>Arcidae</taxon>
        <taxon>Tegillarca</taxon>
    </lineage>
</organism>
<keyword evidence="3" id="KW-1185">Reference proteome</keyword>
<gene>
    <name evidence="2" type="ORF">KUTeg_003316</name>
</gene>
<proteinExistence type="predicted"/>
<comment type="caution">
    <text evidence="2">The sequence shown here is derived from an EMBL/GenBank/DDBJ whole genome shotgun (WGS) entry which is preliminary data.</text>
</comment>
<feature type="transmembrane region" description="Helical" evidence="1">
    <location>
        <begin position="283"/>
        <end position="307"/>
    </location>
</feature>
<evidence type="ECO:0000313" key="2">
    <source>
        <dbReference type="EMBL" id="KAJ8318225.1"/>
    </source>
</evidence>
<evidence type="ECO:0000256" key="1">
    <source>
        <dbReference type="SAM" id="Phobius"/>
    </source>
</evidence>
<keyword evidence="1" id="KW-0472">Membrane</keyword>
<evidence type="ECO:0000313" key="3">
    <source>
        <dbReference type="Proteomes" id="UP001217089"/>
    </source>
</evidence>
<sequence length="397" mass="45522">MESQIFFILSVDYTGVYTFELIPCRVRSTESYVGQSNLPIPCTAQEPQRFEVPIAFQQSNRPVPVIYSLNTEFHLTNNKNLFVSKQTKQNTDDGLDTDTTFSEGEKIYGRVFWNPEQDLEEAYKLSIEKVYLCTDHQTMSGMKPGTLTVKIRFAVDDPQFANLESINSVDGFVMDVDPLYKVSSGHQWYLQVIYIIGKAGTSRHHYHRKRSVEKQSIMWKANTWKHGRHERRSLDKRDLTEKLKIVGKSSKSSNKNGTNIIHIKLKTTTVQELDTDRNPSNPLAIILISIIVPIILVVLFIIFIIIYRRRRRKTTKPKKQNNIEIARQNSFQGQNLTFSSATKRLSQINVNITEIKNITVEAMGKDGKSSVKIKNTNIHTQGKKNKNSGTEILRIIL</sequence>
<keyword evidence="1" id="KW-1133">Transmembrane helix</keyword>
<reference evidence="2 3" key="1">
    <citation type="submission" date="2022-12" db="EMBL/GenBank/DDBJ databases">
        <title>Chromosome-level genome of Tegillarca granosa.</title>
        <authorList>
            <person name="Kim J."/>
        </authorList>
    </citation>
    <scope>NUCLEOTIDE SEQUENCE [LARGE SCALE GENOMIC DNA]</scope>
    <source>
        <strain evidence="2">Teg-2019</strain>
        <tissue evidence="2">Adductor muscle</tissue>
    </source>
</reference>